<dbReference type="Pfam" id="PF03961">
    <property type="entry name" value="FapA"/>
    <property type="match status" value="1"/>
</dbReference>
<dbReference type="PANTHER" id="PTHR38032:SF1">
    <property type="entry name" value="RNA-BINDING PROTEIN KHPB N-TERMINAL DOMAIN-CONTAINING PROTEIN"/>
    <property type="match status" value="1"/>
</dbReference>
<keyword evidence="1" id="KW-0175">Coiled coil</keyword>
<dbReference type="InterPro" id="IPR046866">
    <property type="entry name" value="FapA_N"/>
</dbReference>
<evidence type="ECO:0000313" key="4">
    <source>
        <dbReference type="Proteomes" id="UP000183047"/>
    </source>
</evidence>
<feature type="coiled-coil region" evidence="1">
    <location>
        <begin position="715"/>
        <end position="794"/>
    </location>
</feature>
<accession>A0A1G5B772</accession>
<dbReference type="RefSeq" id="WP_074461344.1">
    <property type="nucleotide sequence ID" value="NZ_FMUR01000004.1"/>
</dbReference>
<dbReference type="EMBL" id="FMUR01000004">
    <property type="protein sequence ID" value="SCX85992.1"/>
    <property type="molecule type" value="Genomic_DNA"/>
</dbReference>
<evidence type="ECO:0000256" key="1">
    <source>
        <dbReference type="SAM" id="Coils"/>
    </source>
</evidence>
<organism evidence="3 4">
    <name type="scientific">Butyrivibrio hungatei</name>
    <dbReference type="NCBI Taxonomy" id="185008"/>
    <lineage>
        <taxon>Bacteria</taxon>
        <taxon>Bacillati</taxon>
        <taxon>Bacillota</taxon>
        <taxon>Clostridia</taxon>
        <taxon>Lachnospirales</taxon>
        <taxon>Lachnospiraceae</taxon>
        <taxon>Butyrivibrio</taxon>
    </lineage>
</organism>
<dbReference type="InterPro" id="IPR005646">
    <property type="entry name" value="FapA"/>
</dbReference>
<dbReference type="OrthoDB" id="9760122at2"/>
<protein>
    <submittedName>
        <fullName evidence="3">Uncharacterized conserved protein, DUF342 family</fullName>
    </submittedName>
</protein>
<gene>
    <name evidence="3" type="ORF">SAMN02910451_00566</name>
</gene>
<name>A0A1G5B772_9FIRM</name>
<dbReference type="PANTHER" id="PTHR38032">
    <property type="entry name" value="POLYMERASE-RELATED"/>
    <property type="match status" value="1"/>
</dbReference>
<proteinExistence type="predicted"/>
<dbReference type="Proteomes" id="UP000183047">
    <property type="component" value="Unassembled WGS sequence"/>
</dbReference>
<dbReference type="InterPro" id="IPR046865">
    <property type="entry name" value="FapA_b_solenoid"/>
</dbReference>
<dbReference type="Pfam" id="PF20250">
    <property type="entry name" value="FapA_N"/>
    <property type="match status" value="1"/>
</dbReference>
<keyword evidence="4" id="KW-1185">Reference proteome</keyword>
<evidence type="ECO:0000313" key="3">
    <source>
        <dbReference type="EMBL" id="SCX85992.1"/>
    </source>
</evidence>
<reference evidence="4" key="1">
    <citation type="submission" date="2016-10" db="EMBL/GenBank/DDBJ databases">
        <authorList>
            <person name="Varghese N."/>
            <person name="Submissions S."/>
        </authorList>
    </citation>
    <scope>NUCLEOTIDE SEQUENCE [LARGE SCALE GENOMIC DNA]</scope>
    <source>
        <strain evidence="4">XBD2006</strain>
    </source>
</reference>
<dbReference type="AlphaFoldDB" id="A0A1G5B772"/>
<evidence type="ECO:0000259" key="2">
    <source>
        <dbReference type="Pfam" id="PF20250"/>
    </source>
</evidence>
<feature type="domain" description="Flagellar Assembly Protein A N-terminal region" evidence="2">
    <location>
        <begin position="397"/>
        <end position="561"/>
    </location>
</feature>
<sequence length="841" mass="94071">MDTQVLDLDLDLENETMSYSGLSSLNKSALERELEMCRELGADADKLRALNFNALQLSEIRKGINDKVDVAKYMDPRKSWTEMEELRLEMTQNIDMSSYREQGFDVQQLAQIRKGIAAGIDVSVYAKREYLADQMREIRIGLSRGEGVPIIFFQDPAFDSLQMREIRKGLEEGIDISKYASVDIPYMKMRAIRKSAEDGLFFTDAQIQNYNASILEELHSAYNDKVDVSRYVAERYEAEQIEQIRICLKEKIPIDKYINPDMRSDAIKEIRIGLENGIDVGRYADAAYGWQQMYEMRTGLEHQIDITPYSNPLYQADQMREIRLGIEDGLDISAFSSMMYTARDMRRIRERILGEGYEFVGHKTHDAQVLDRTNGVPNEAVLLNYMLENRDEFLSFTSDEMICWIKLPARTDGAVYTENLIMSFLVQCRIMAGINKEAISNMLSNLNHNEKYVVAAGKAAVNGVDGYYEFLVDMTQEQEPVILKDGTADLSNIEAIKQVKAGDKIAIYHKAKKGEDGYNVYGEALRAKNGKEIPILKGEGFMILNDRVTYVAKYSGAISMVDGVINIEKIMILPEVKITDKKIAYDGVVYITGDVHSGCNINASGDVIIGGHMESSEIVSGRNVIIKGGATCPIRGSIRAKGDVSAKFFEGVTISGKNISANYFINCNVVASGLIRTYGRVGTIYGGSVQSLFGIETASVGNKAGAKTIVTLGVNNTILAELSNINKAISREEEELNSLKVQRDRLAEDASADRQRMQWKIKVNAAIGMKEGKIKDLEAKKSKVQAEIDKGSEARATITEVAYSGTVFVIDRMVLRIEDDRKTYDKLTIKASADRDSIEVI</sequence>